<dbReference type="RefSeq" id="WP_339097690.1">
    <property type="nucleotide sequence ID" value="NZ_CP149783.1"/>
</dbReference>
<accession>A0AAU6Q799</accession>
<dbReference type="InterPro" id="IPR052344">
    <property type="entry name" value="Transposase-related"/>
</dbReference>
<protein>
    <submittedName>
        <fullName evidence="3">IS66 family transposase</fullName>
    </submittedName>
</protein>
<evidence type="ECO:0000256" key="1">
    <source>
        <dbReference type="SAM" id="MobiDB-lite"/>
    </source>
</evidence>
<dbReference type="Pfam" id="PF03050">
    <property type="entry name" value="DDE_Tnp_IS66"/>
    <property type="match status" value="1"/>
</dbReference>
<name>A0AAU6Q799_9DEIO</name>
<dbReference type="InterPro" id="IPR004291">
    <property type="entry name" value="Transposase_IS66_central"/>
</dbReference>
<dbReference type="EMBL" id="CP149783">
    <property type="protein sequence ID" value="WYF46236.1"/>
    <property type="molecule type" value="Genomic_DNA"/>
</dbReference>
<dbReference type="PANTHER" id="PTHR33678:SF2">
    <property type="match status" value="1"/>
</dbReference>
<sequence>MTEMPTVAELLDIIRQLTARVAALEAENKALREENALLRQENTRLKKRISDLERKKNKYVAPHSREERQADPQRPGRKAGQGNFTNKQAPGFVTNEINVELPNRCPTCEFTGELTLSHFEKASVTELPSLPRVEVTVYNVPVVLCPQCGKKIRGEHPDLQAGQWGATAHRIGPQLEATIHTIRHEVAVSKRKLPRVLELLLGLKLTQSAINQAASRLAGDGSPLAKYVLELEKQLRQAAYVHHDDTGWRMGGEQAWVGAYRSEDVALFKVNPQHTSAELRAVLGEEFQGTLVCDRYSVYDAKQFAGMSQQKCLAHVIRNISDVAAQVKGRAGRGLAYLLRLKENVQDALKVHRDFQQGKTTERQFRFLGGLTRGRIHRLLSRTDLRTPESERLRAGLWKQEEKGRLLHFLEHPEIPPTNNAAERQLRRVVITRKVSQCSKNKRGAETHMRIKSVVETARLRGGDPVEVLVSLSR</sequence>
<evidence type="ECO:0000259" key="2">
    <source>
        <dbReference type="Pfam" id="PF03050"/>
    </source>
</evidence>
<gene>
    <name evidence="3" type="ORF">WDJ50_17650</name>
</gene>
<evidence type="ECO:0000313" key="3">
    <source>
        <dbReference type="EMBL" id="WYF46236.1"/>
    </source>
</evidence>
<organism evidence="3">
    <name type="scientific">Deinococcus sp. VB142</name>
    <dbReference type="NCBI Taxonomy" id="3112952"/>
    <lineage>
        <taxon>Bacteria</taxon>
        <taxon>Thermotogati</taxon>
        <taxon>Deinococcota</taxon>
        <taxon>Deinococci</taxon>
        <taxon>Deinococcales</taxon>
        <taxon>Deinococcaceae</taxon>
        <taxon>Deinococcus</taxon>
    </lineage>
</organism>
<dbReference type="NCBIfam" id="NF033517">
    <property type="entry name" value="transpos_IS66"/>
    <property type="match status" value="1"/>
</dbReference>
<proteinExistence type="predicted"/>
<dbReference type="PANTHER" id="PTHR33678">
    <property type="entry name" value="BLL1576 PROTEIN"/>
    <property type="match status" value="1"/>
</dbReference>
<reference evidence="3" key="1">
    <citation type="submission" date="2024-03" db="EMBL/GenBank/DDBJ databases">
        <title>Deinococcus weizhi sp. nov., isolated from human skin.</title>
        <authorList>
            <person name="Wei Z."/>
            <person name="Tian F."/>
            <person name="Yang C."/>
            <person name="Xin L.T."/>
            <person name="Wen Z.J."/>
            <person name="Lan K.C."/>
            <person name="Yu L."/>
            <person name="Zhe W."/>
            <person name="Dan F.D."/>
            <person name="Jun W."/>
            <person name="Rui Z."/>
            <person name="Yong X.J."/>
            <person name="Ting Y."/>
            <person name="Wei X."/>
            <person name="Xu Z.G."/>
            <person name="Xin Z."/>
            <person name="Dong F.G."/>
            <person name="Ni X.M."/>
            <person name="Zheng M.G."/>
            <person name="Chun Y."/>
            <person name="Qian W.X."/>
        </authorList>
    </citation>
    <scope>NUCLEOTIDE SEQUENCE</scope>
    <source>
        <strain evidence="3">VB142</strain>
    </source>
</reference>
<dbReference type="AlphaFoldDB" id="A0AAU6Q799"/>
<feature type="domain" description="Transposase IS66 central" evidence="2">
    <location>
        <begin position="171"/>
        <end position="446"/>
    </location>
</feature>
<feature type="region of interest" description="Disordered" evidence="1">
    <location>
        <begin position="48"/>
        <end position="89"/>
    </location>
</feature>